<feature type="compositionally biased region" description="Acidic residues" evidence="13">
    <location>
        <begin position="214"/>
        <end position="228"/>
    </location>
</feature>
<dbReference type="Proteomes" id="UP000000844">
    <property type="component" value="Chromosome"/>
</dbReference>
<gene>
    <name evidence="10" type="primary">grpE</name>
    <name evidence="14" type="ordered locus">Snas_0365</name>
</gene>
<evidence type="ECO:0000256" key="11">
    <source>
        <dbReference type="RuleBase" id="RU000639"/>
    </source>
</evidence>
<dbReference type="SUPFAM" id="SSF58014">
    <property type="entry name" value="Coiled-coil domain of nucleotide exchange factor GrpE"/>
    <property type="match status" value="1"/>
</dbReference>
<comment type="function">
    <text evidence="7 10 11">Participates actively in the response to hyperosmotic and heat shock by preventing the aggregation of stress-denatured proteins, in association with DnaK and GrpE. It is the nucleotide exchange factor for DnaK and may function as a thermosensor. Unfolded proteins bind initially to DnaJ; upon interaction with the DnaJ-bound protein, DnaK hydrolyzes its bound ATP, resulting in the formation of a stable complex. GrpE releases ADP from DnaK; ATP binding to DnaK triggers the release of the substrate protein, thus completing the reaction cycle. Several rounds of ATP-dependent interactions between DnaJ, DnaK and GrpE are required for fully efficient folding.</text>
</comment>
<dbReference type="InterPro" id="IPR000740">
    <property type="entry name" value="GrpE"/>
</dbReference>
<dbReference type="STRING" id="446470.Snas_0365"/>
<dbReference type="HAMAP" id="MF_01151">
    <property type="entry name" value="GrpE"/>
    <property type="match status" value="1"/>
</dbReference>
<evidence type="ECO:0000256" key="7">
    <source>
        <dbReference type="ARBA" id="ARBA00053401"/>
    </source>
</evidence>
<feature type="compositionally biased region" description="Acidic residues" evidence="13">
    <location>
        <begin position="256"/>
        <end position="280"/>
    </location>
</feature>
<evidence type="ECO:0000256" key="3">
    <source>
        <dbReference type="ARBA" id="ARBA00011738"/>
    </source>
</evidence>
<dbReference type="SUPFAM" id="SSF51064">
    <property type="entry name" value="Head domain of nucleotide exchange factor GrpE"/>
    <property type="match status" value="1"/>
</dbReference>
<dbReference type="NCBIfam" id="NF010761">
    <property type="entry name" value="PRK14164.1"/>
    <property type="match status" value="1"/>
</dbReference>
<dbReference type="CDD" id="cd00446">
    <property type="entry name" value="GrpE"/>
    <property type="match status" value="1"/>
</dbReference>
<dbReference type="PROSITE" id="PS01071">
    <property type="entry name" value="GRPE"/>
    <property type="match status" value="1"/>
</dbReference>
<evidence type="ECO:0000256" key="6">
    <source>
        <dbReference type="ARBA" id="ARBA00023186"/>
    </source>
</evidence>
<feature type="compositionally biased region" description="Acidic residues" evidence="13">
    <location>
        <begin position="189"/>
        <end position="206"/>
    </location>
</feature>
<protein>
    <recommendedName>
        <fullName evidence="8 10">Protein GrpE</fullName>
    </recommendedName>
    <alternativeName>
        <fullName evidence="9 10">HSP-70 cofactor</fullName>
    </alternativeName>
</protein>
<evidence type="ECO:0000313" key="14">
    <source>
        <dbReference type="EMBL" id="ADD40082.1"/>
    </source>
</evidence>
<evidence type="ECO:0000256" key="10">
    <source>
        <dbReference type="HAMAP-Rule" id="MF_01151"/>
    </source>
</evidence>
<evidence type="ECO:0000256" key="5">
    <source>
        <dbReference type="ARBA" id="ARBA00023016"/>
    </source>
</evidence>
<evidence type="ECO:0000256" key="12">
    <source>
        <dbReference type="RuleBase" id="RU004478"/>
    </source>
</evidence>
<evidence type="ECO:0000256" key="8">
    <source>
        <dbReference type="ARBA" id="ARBA00072274"/>
    </source>
</evidence>
<dbReference type="Pfam" id="PF01025">
    <property type="entry name" value="GrpE"/>
    <property type="match status" value="1"/>
</dbReference>
<accession>D3Q4C2</accession>
<sequence length="298" mass="31909">MTAEQNADATEAKESGPPEAETPDSGAADKDTAEESTDLATQLSERTADLQRITAEYHNYRKRVERDKSLAAEQTTATVVAGLLPVLDDIDRAREHGDLEGPFATVSEQLLNALIKLGLEVFGEKGDPFDPAVHEAVAHMVSPEVTETSCIDVMRRGYRLGERLLRPAMVAVAEPAEAETAETGKTEAVAEDAELSAETEEAVEAETEAKAEAEAEAAVEAEVEVEELAETKDEDATPNLDADVPSDEEQVKAEQVEDAVAEAAESDAEAGSEAVDEEKPESEKDKSAPDDTKKTENE</sequence>
<keyword evidence="4 10" id="KW-0963">Cytoplasm</keyword>
<name>D3Q4C2_STANL</name>
<dbReference type="GO" id="GO:0051082">
    <property type="term" value="F:unfolded protein binding"/>
    <property type="evidence" value="ECO:0007669"/>
    <property type="project" value="TreeGrafter"/>
</dbReference>
<dbReference type="EMBL" id="CP001778">
    <property type="protein sequence ID" value="ADD40082.1"/>
    <property type="molecule type" value="Genomic_DNA"/>
</dbReference>
<evidence type="ECO:0000256" key="4">
    <source>
        <dbReference type="ARBA" id="ARBA00022490"/>
    </source>
</evidence>
<dbReference type="AlphaFoldDB" id="D3Q4C2"/>
<evidence type="ECO:0000256" key="1">
    <source>
        <dbReference type="ARBA" id="ARBA00004496"/>
    </source>
</evidence>
<feature type="region of interest" description="Disordered" evidence="13">
    <location>
        <begin position="175"/>
        <end position="298"/>
    </location>
</feature>
<dbReference type="PANTHER" id="PTHR21237:SF23">
    <property type="entry name" value="GRPE PROTEIN HOMOLOG, MITOCHONDRIAL"/>
    <property type="match status" value="1"/>
</dbReference>
<dbReference type="GO" id="GO:0042803">
    <property type="term" value="F:protein homodimerization activity"/>
    <property type="evidence" value="ECO:0007669"/>
    <property type="project" value="InterPro"/>
</dbReference>
<feature type="region of interest" description="Disordered" evidence="13">
    <location>
        <begin position="1"/>
        <end position="44"/>
    </location>
</feature>
<dbReference type="InterPro" id="IPR013805">
    <property type="entry name" value="GrpE_CC"/>
</dbReference>
<dbReference type="Gene3D" id="2.30.22.10">
    <property type="entry name" value="Head domain of nucleotide exchange factor GrpE"/>
    <property type="match status" value="1"/>
</dbReference>
<dbReference type="GO" id="GO:0000774">
    <property type="term" value="F:adenyl-nucleotide exchange factor activity"/>
    <property type="evidence" value="ECO:0007669"/>
    <property type="project" value="InterPro"/>
</dbReference>
<reference evidence="14 15" key="1">
    <citation type="journal article" date="2009" name="Stand. Genomic Sci.">
        <title>Complete genome sequence of Stackebrandtia nassauensis type strain (LLR-40K-21).</title>
        <authorList>
            <person name="Munk C."/>
            <person name="Lapidus A."/>
            <person name="Copeland A."/>
            <person name="Jando M."/>
            <person name="Mayilraj S."/>
            <person name="Glavina Del Rio T."/>
            <person name="Nolan M."/>
            <person name="Chen F."/>
            <person name="Lucas S."/>
            <person name="Tice H."/>
            <person name="Cheng J.F."/>
            <person name="Han C."/>
            <person name="Detter J.C."/>
            <person name="Bruce D."/>
            <person name="Goodwin L."/>
            <person name="Chain P."/>
            <person name="Pitluck S."/>
            <person name="Goker M."/>
            <person name="Ovchinikova G."/>
            <person name="Pati A."/>
            <person name="Ivanova N."/>
            <person name="Mavromatis K."/>
            <person name="Chen A."/>
            <person name="Palaniappan K."/>
            <person name="Land M."/>
            <person name="Hauser L."/>
            <person name="Chang Y.J."/>
            <person name="Jeffries C.D."/>
            <person name="Bristow J."/>
            <person name="Eisen J.A."/>
            <person name="Markowitz V."/>
            <person name="Hugenholtz P."/>
            <person name="Kyrpides N.C."/>
            <person name="Klenk H.P."/>
        </authorList>
    </citation>
    <scope>NUCLEOTIDE SEQUENCE [LARGE SCALE GENOMIC DNA]</scope>
    <source>
        <strain evidence="15">DSM 44728 / CIP 108903 / NRRL B-16338 / NBRC 102104 / LLR-40K-21</strain>
    </source>
</reference>
<comment type="subcellular location">
    <subcellularLocation>
        <location evidence="1 10">Cytoplasm</location>
    </subcellularLocation>
</comment>
<keyword evidence="5 10" id="KW-0346">Stress response</keyword>
<dbReference type="HOGENOM" id="CLU_933538_0_0_11"/>
<dbReference type="KEGG" id="sna:Snas_0365"/>
<evidence type="ECO:0000256" key="2">
    <source>
        <dbReference type="ARBA" id="ARBA00009054"/>
    </source>
</evidence>
<dbReference type="GO" id="GO:0051087">
    <property type="term" value="F:protein-folding chaperone binding"/>
    <property type="evidence" value="ECO:0007669"/>
    <property type="project" value="InterPro"/>
</dbReference>
<comment type="subunit">
    <text evidence="3 10">Homodimer.</text>
</comment>
<dbReference type="GO" id="GO:0005737">
    <property type="term" value="C:cytoplasm"/>
    <property type="evidence" value="ECO:0007669"/>
    <property type="project" value="UniProtKB-SubCell"/>
</dbReference>
<dbReference type="PRINTS" id="PR00773">
    <property type="entry name" value="GRPEPROTEIN"/>
</dbReference>
<dbReference type="InterPro" id="IPR009012">
    <property type="entry name" value="GrpE_head"/>
</dbReference>
<organism evidence="14 15">
    <name type="scientific">Stackebrandtia nassauensis (strain DSM 44728 / CIP 108903 / NRRL B-16338 / NBRC 102104 / LLR-40K-21)</name>
    <dbReference type="NCBI Taxonomy" id="446470"/>
    <lineage>
        <taxon>Bacteria</taxon>
        <taxon>Bacillati</taxon>
        <taxon>Actinomycetota</taxon>
        <taxon>Actinomycetes</taxon>
        <taxon>Glycomycetales</taxon>
        <taxon>Glycomycetaceae</taxon>
        <taxon>Stackebrandtia</taxon>
    </lineage>
</organism>
<feature type="compositionally biased region" description="Basic and acidic residues" evidence="13">
    <location>
        <begin position="281"/>
        <end position="298"/>
    </location>
</feature>
<dbReference type="eggNOG" id="COG0576">
    <property type="taxonomic scope" value="Bacteria"/>
</dbReference>
<comment type="similarity">
    <text evidence="2 10 12">Belongs to the GrpE family.</text>
</comment>
<evidence type="ECO:0000256" key="13">
    <source>
        <dbReference type="SAM" id="MobiDB-lite"/>
    </source>
</evidence>
<keyword evidence="15" id="KW-1185">Reference proteome</keyword>
<dbReference type="Gene3D" id="3.90.20.20">
    <property type="match status" value="1"/>
</dbReference>
<evidence type="ECO:0000256" key="9">
    <source>
        <dbReference type="ARBA" id="ARBA00076414"/>
    </source>
</evidence>
<dbReference type="PANTHER" id="PTHR21237">
    <property type="entry name" value="GRPE PROTEIN"/>
    <property type="match status" value="1"/>
</dbReference>
<proteinExistence type="inferred from homology"/>
<evidence type="ECO:0000313" key="15">
    <source>
        <dbReference type="Proteomes" id="UP000000844"/>
    </source>
</evidence>
<keyword evidence="6 10" id="KW-0143">Chaperone</keyword>
<dbReference type="FunFam" id="2.30.22.10:FF:000001">
    <property type="entry name" value="Protein GrpE"/>
    <property type="match status" value="1"/>
</dbReference>
<dbReference type="GO" id="GO:0006457">
    <property type="term" value="P:protein folding"/>
    <property type="evidence" value="ECO:0007669"/>
    <property type="project" value="InterPro"/>
</dbReference>